<feature type="transmembrane region" description="Helical" evidence="7">
    <location>
        <begin position="237"/>
        <end position="262"/>
    </location>
</feature>
<evidence type="ECO:0000256" key="7">
    <source>
        <dbReference type="SAM" id="Phobius"/>
    </source>
</evidence>
<keyword evidence="4 7" id="KW-1133">Transmembrane helix</keyword>
<dbReference type="SUPFAM" id="SSF48652">
    <property type="entry name" value="Tetraspanin"/>
    <property type="match status" value="1"/>
</dbReference>
<evidence type="ECO:0000256" key="4">
    <source>
        <dbReference type="ARBA" id="ARBA00022989"/>
    </source>
</evidence>
<keyword evidence="9" id="KW-1185">Reference proteome</keyword>
<dbReference type="InterPro" id="IPR018499">
    <property type="entry name" value="Tetraspanin/Peripherin"/>
</dbReference>
<comment type="similarity">
    <text evidence="2">Belongs to the tetraspanin (TM4SF) family.</text>
</comment>
<dbReference type="PROSITE" id="PS00421">
    <property type="entry name" value="TM4_1"/>
    <property type="match status" value="1"/>
</dbReference>
<keyword evidence="3 7" id="KW-0812">Transmembrane</keyword>
<dbReference type="EMBL" id="CAUEEQ010000869">
    <property type="protein sequence ID" value="CAJ0918162.1"/>
    <property type="molecule type" value="Genomic_DNA"/>
</dbReference>
<evidence type="ECO:0008006" key="10">
    <source>
        <dbReference type="Google" id="ProtNLM"/>
    </source>
</evidence>
<accession>A0ABN9KTP0</accession>
<gene>
    <name evidence="8" type="ORF">RIMI_LOCUS702514</name>
</gene>
<dbReference type="Pfam" id="PF00335">
    <property type="entry name" value="Tetraspanin"/>
    <property type="match status" value="1"/>
</dbReference>
<protein>
    <recommendedName>
        <fullName evidence="10">Tetraspanin</fullName>
    </recommendedName>
</protein>
<dbReference type="PANTHER" id="PTHR19282">
    <property type="entry name" value="TETRASPANIN"/>
    <property type="match status" value="1"/>
</dbReference>
<comment type="subcellular location">
    <subcellularLocation>
        <location evidence="1">Membrane</location>
        <topology evidence="1">Multi-pass membrane protein</topology>
    </subcellularLocation>
</comment>
<evidence type="ECO:0000313" key="9">
    <source>
        <dbReference type="Proteomes" id="UP001176940"/>
    </source>
</evidence>
<keyword evidence="6" id="KW-0325">Glycoprotein</keyword>
<evidence type="ECO:0000256" key="2">
    <source>
        <dbReference type="ARBA" id="ARBA00006840"/>
    </source>
</evidence>
<sequence>MPSQDPNYVPYLVRKGVQEATIRKKGRLQRQLSGSHTRVFSDNTTAVAYLNHQGGTRSDKLREVASDIMELAEGHLLSLSAVHIRGTDNFRADFLSRHTLHQREWMLSRKIFKAITARWGVPQIDLFATRANSQVKMFASLNREDKPDILDALQTPWTFDLAYAFPPWNLLPIGKTKGAGVTKNTLSRWIREAIILAYKAGGKDPPMHICGCALIGLGIYVLVQMHNPQVFKNASVFGPPIVIIAVGVVIFFISFFGCCGAVKENYCMVTTFAVLLGLIFLVEIAAAIAGYVYRGQFKCCGANNFTDWKNYDPFKGTNDVPDSCCKQFLLNCGKNLTNIYTAGCVPTIEAIFKTNIGIIAGVALGIAFFEVLGIIFACCLMKGIRSGYEVM</sequence>
<proteinExistence type="inferred from homology"/>
<comment type="caution">
    <text evidence="8">The sequence shown here is derived from an EMBL/GenBank/DDBJ whole genome shotgun (WGS) entry which is preliminary data.</text>
</comment>
<dbReference type="PANTHER" id="PTHR19282:SF456">
    <property type="entry name" value="CD63 MOLECULE"/>
    <property type="match status" value="1"/>
</dbReference>
<feature type="transmembrane region" description="Helical" evidence="7">
    <location>
        <begin position="207"/>
        <end position="225"/>
    </location>
</feature>
<evidence type="ECO:0000256" key="6">
    <source>
        <dbReference type="ARBA" id="ARBA00023180"/>
    </source>
</evidence>
<dbReference type="Proteomes" id="UP001176940">
    <property type="component" value="Unassembled WGS sequence"/>
</dbReference>
<reference evidence="8" key="1">
    <citation type="submission" date="2023-07" db="EMBL/GenBank/DDBJ databases">
        <authorList>
            <person name="Stuckert A."/>
        </authorList>
    </citation>
    <scope>NUCLEOTIDE SEQUENCE</scope>
</reference>
<evidence type="ECO:0000313" key="8">
    <source>
        <dbReference type="EMBL" id="CAJ0918162.1"/>
    </source>
</evidence>
<dbReference type="PRINTS" id="PR00259">
    <property type="entry name" value="TMFOUR"/>
</dbReference>
<dbReference type="InterPro" id="IPR018503">
    <property type="entry name" value="Tetraspanin_CS"/>
</dbReference>
<evidence type="ECO:0000256" key="1">
    <source>
        <dbReference type="ARBA" id="ARBA00004141"/>
    </source>
</evidence>
<evidence type="ECO:0000256" key="3">
    <source>
        <dbReference type="ARBA" id="ARBA00022692"/>
    </source>
</evidence>
<organism evidence="8 9">
    <name type="scientific">Ranitomeya imitator</name>
    <name type="common">mimic poison frog</name>
    <dbReference type="NCBI Taxonomy" id="111125"/>
    <lineage>
        <taxon>Eukaryota</taxon>
        <taxon>Metazoa</taxon>
        <taxon>Chordata</taxon>
        <taxon>Craniata</taxon>
        <taxon>Vertebrata</taxon>
        <taxon>Euteleostomi</taxon>
        <taxon>Amphibia</taxon>
        <taxon>Batrachia</taxon>
        <taxon>Anura</taxon>
        <taxon>Neobatrachia</taxon>
        <taxon>Hyloidea</taxon>
        <taxon>Dendrobatidae</taxon>
        <taxon>Dendrobatinae</taxon>
        <taxon>Ranitomeya</taxon>
    </lineage>
</organism>
<feature type="transmembrane region" description="Helical" evidence="7">
    <location>
        <begin position="356"/>
        <end position="381"/>
    </location>
</feature>
<keyword evidence="5 7" id="KW-0472">Membrane</keyword>
<feature type="transmembrane region" description="Helical" evidence="7">
    <location>
        <begin position="269"/>
        <end position="293"/>
    </location>
</feature>
<evidence type="ECO:0000256" key="5">
    <source>
        <dbReference type="ARBA" id="ARBA00023136"/>
    </source>
</evidence>
<name>A0ABN9KTP0_9NEOB</name>
<dbReference type="CDD" id="cd09275">
    <property type="entry name" value="RNase_HI_RT_DIRS1"/>
    <property type="match status" value="1"/>
</dbReference>
<dbReference type="Gene3D" id="1.10.1450.10">
    <property type="entry name" value="Tetraspanin"/>
    <property type="match status" value="1"/>
</dbReference>
<dbReference type="InterPro" id="IPR008952">
    <property type="entry name" value="Tetraspanin_EC2_sf"/>
</dbReference>